<name>E4ZP26_LEPMJ</name>
<dbReference type="STRING" id="985895.E4ZP26"/>
<dbReference type="InterPro" id="IPR008030">
    <property type="entry name" value="NmrA-like"/>
</dbReference>
<dbReference type="EMBL" id="FP929105">
    <property type="protein sequence ID" value="CBX93395.1"/>
    <property type="molecule type" value="Genomic_DNA"/>
</dbReference>
<dbReference type="SUPFAM" id="SSF51735">
    <property type="entry name" value="NAD(P)-binding Rossmann-fold domains"/>
    <property type="match status" value="1"/>
</dbReference>
<dbReference type="InterPro" id="IPR045312">
    <property type="entry name" value="PCBER-like"/>
</dbReference>
<dbReference type="VEuPathDB" id="FungiDB:LEMA_P042960.1"/>
<accession>E4ZP26</accession>
<evidence type="ECO:0000259" key="3">
    <source>
        <dbReference type="Pfam" id="PF05368"/>
    </source>
</evidence>
<dbReference type="InParanoid" id="E4ZP26"/>
<dbReference type="GeneID" id="13282802"/>
<dbReference type="InterPro" id="IPR051609">
    <property type="entry name" value="NmrA/Isoflavone_reductase-like"/>
</dbReference>
<gene>
    <name evidence="4" type="ORF">LEMA_P042960.1</name>
</gene>
<evidence type="ECO:0000313" key="5">
    <source>
        <dbReference type="Proteomes" id="UP000002668"/>
    </source>
</evidence>
<keyword evidence="2" id="KW-0560">Oxidoreductase</keyword>
<dbReference type="GO" id="GO:0016491">
    <property type="term" value="F:oxidoreductase activity"/>
    <property type="evidence" value="ECO:0007669"/>
    <property type="project" value="UniProtKB-KW"/>
</dbReference>
<dbReference type="InterPro" id="IPR036291">
    <property type="entry name" value="NAD(P)-bd_dom_sf"/>
</dbReference>
<proteinExistence type="predicted"/>
<evidence type="ECO:0000256" key="1">
    <source>
        <dbReference type="ARBA" id="ARBA00022857"/>
    </source>
</evidence>
<dbReference type="AlphaFoldDB" id="E4ZP26"/>
<dbReference type="HOGENOM" id="CLU_044876_3_3_1"/>
<sequence length="296" mass="31721">MSIKNVMIIGAGGNLGPAVLKAFLADSSFTTTVLSRNGSSSTFPSGVKVVHADYDSVSSLKGAFQGQDAVISLVAGVALGDQNKLIDAAIAAGVQRFLPSEFGGNTTDKRARDIVPVFEAKVAAVNYLRSKEGQISWTSVSNGAFLDWGLQVGFLGFNGSTKTATLFDEGKAVFSATNLHQVGLALIKVLEKADLTRNQYVWVNSFQTSQQDILKTVEKITGTQWTVEKQSTKKLIEEGRAKLQRQDFSAVGDLIQAMIFGAEDYLCDISGQGLWNEKLGLPKEDFEATLKSALGL</sequence>
<dbReference type="CDD" id="cd05259">
    <property type="entry name" value="PCBER_SDR_a"/>
    <property type="match status" value="1"/>
</dbReference>
<dbReference type="RefSeq" id="XP_003836760.1">
    <property type="nucleotide sequence ID" value="XM_003836712.1"/>
</dbReference>
<dbReference type="eggNOG" id="ENOG502S12R">
    <property type="taxonomic scope" value="Eukaryota"/>
</dbReference>
<keyword evidence="1" id="KW-0521">NADP</keyword>
<dbReference type="PANTHER" id="PTHR47706:SF10">
    <property type="entry name" value="NMRA-LIKE DOMAIN-CONTAINING PROTEIN"/>
    <property type="match status" value="1"/>
</dbReference>
<dbReference type="PANTHER" id="PTHR47706">
    <property type="entry name" value="NMRA-LIKE FAMILY PROTEIN"/>
    <property type="match status" value="1"/>
</dbReference>
<dbReference type="Gene3D" id="3.90.25.10">
    <property type="entry name" value="UDP-galactose 4-epimerase, domain 1"/>
    <property type="match status" value="1"/>
</dbReference>
<dbReference type="OrthoDB" id="9984533at2759"/>
<evidence type="ECO:0000313" key="4">
    <source>
        <dbReference type="EMBL" id="CBX93395.1"/>
    </source>
</evidence>
<dbReference type="Gene3D" id="3.40.50.720">
    <property type="entry name" value="NAD(P)-binding Rossmann-like Domain"/>
    <property type="match status" value="1"/>
</dbReference>
<dbReference type="Pfam" id="PF05368">
    <property type="entry name" value="NmrA"/>
    <property type="match status" value="1"/>
</dbReference>
<protein>
    <submittedName>
        <fullName evidence="4">Similar to isoflavone reductase family protein CipA</fullName>
    </submittedName>
</protein>
<feature type="domain" description="NmrA-like" evidence="3">
    <location>
        <begin position="4"/>
        <end position="229"/>
    </location>
</feature>
<reference evidence="5" key="1">
    <citation type="journal article" date="2011" name="Nat. Commun.">
        <title>Effector diversification within compartments of the Leptosphaeria maculans genome affected by Repeat-Induced Point mutations.</title>
        <authorList>
            <person name="Rouxel T."/>
            <person name="Grandaubert J."/>
            <person name="Hane J.K."/>
            <person name="Hoede C."/>
            <person name="van de Wouw A.P."/>
            <person name="Couloux A."/>
            <person name="Dominguez V."/>
            <person name="Anthouard V."/>
            <person name="Bally P."/>
            <person name="Bourras S."/>
            <person name="Cozijnsen A.J."/>
            <person name="Ciuffetti L.M."/>
            <person name="Degrave A."/>
            <person name="Dilmaghani A."/>
            <person name="Duret L."/>
            <person name="Fudal I."/>
            <person name="Goodwin S.B."/>
            <person name="Gout L."/>
            <person name="Glaser N."/>
            <person name="Linglin J."/>
            <person name="Kema G.H.J."/>
            <person name="Lapalu N."/>
            <person name="Lawrence C.B."/>
            <person name="May K."/>
            <person name="Meyer M."/>
            <person name="Ollivier B."/>
            <person name="Poulain J."/>
            <person name="Schoch C.L."/>
            <person name="Simon A."/>
            <person name="Spatafora J.W."/>
            <person name="Stachowiak A."/>
            <person name="Turgeon B.G."/>
            <person name="Tyler B.M."/>
            <person name="Vincent D."/>
            <person name="Weissenbach J."/>
            <person name="Amselem J."/>
            <person name="Quesneville H."/>
            <person name="Oliver R.P."/>
            <person name="Wincker P."/>
            <person name="Balesdent M.-H."/>
            <person name="Howlett B.J."/>
        </authorList>
    </citation>
    <scope>NUCLEOTIDE SEQUENCE [LARGE SCALE GENOMIC DNA]</scope>
    <source>
        <strain evidence="5">JN3 / isolate v23.1.3 / race Av1-4-5-6-7-8</strain>
    </source>
</reference>
<dbReference type="OMA" id="IEWTIFL"/>
<dbReference type="Proteomes" id="UP000002668">
    <property type="component" value="Genome"/>
</dbReference>
<organism evidence="5">
    <name type="scientific">Leptosphaeria maculans (strain JN3 / isolate v23.1.3 / race Av1-4-5-6-7-8)</name>
    <name type="common">Blackleg fungus</name>
    <name type="synonym">Phoma lingam</name>
    <dbReference type="NCBI Taxonomy" id="985895"/>
    <lineage>
        <taxon>Eukaryota</taxon>
        <taxon>Fungi</taxon>
        <taxon>Dikarya</taxon>
        <taxon>Ascomycota</taxon>
        <taxon>Pezizomycotina</taxon>
        <taxon>Dothideomycetes</taxon>
        <taxon>Pleosporomycetidae</taxon>
        <taxon>Pleosporales</taxon>
        <taxon>Pleosporineae</taxon>
        <taxon>Leptosphaeriaceae</taxon>
        <taxon>Plenodomus</taxon>
        <taxon>Plenodomus lingam/Leptosphaeria maculans species complex</taxon>
    </lineage>
</organism>
<evidence type="ECO:0000256" key="2">
    <source>
        <dbReference type="ARBA" id="ARBA00023002"/>
    </source>
</evidence>
<keyword evidence="5" id="KW-1185">Reference proteome</keyword>